<name>A0A126ZYM5_9MICC</name>
<evidence type="ECO:0000313" key="2">
    <source>
        <dbReference type="Proteomes" id="UP000070134"/>
    </source>
</evidence>
<reference evidence="1 2" key="1">
    <citation type="submission" date="2016-02" db="EMBL/GenBank/DDBJ databases">
        <title>Complete genome of Sinomonas atrocyanea KCTC 3377.</title>
        <authorList>
            <person name="Kim K.M."/>
        </authorList>
    </citation>
    <scope>NUCLEOTIDE SEQUENCE [LARGE SCALE GENOMIC DNA]</scope>
    <source>
        <strain evidence="1 2">KCTC 3377</strain>
    </source>
</reference>
<dbReference type="PATRIC" id="fig|37927.3.peg.1050"/>
<dbReference type="Pfam" id="PF13834">
    <property type="entry name" value="DUF4193"/>
    <property type="match status" value="1"/>
</dbReference>
<evidence type="ECO:0008006" key="3">
    <source>
        <dbReference type="Google" id="ProtNLM"/>
    </source>
</evidence>
<dbReference type="InterPro" id="IPR025242">
    <property type="entry name" value="DUF4193"/>
</dbReference>
<gene>
    <name evidence="1" type="ORF">SA2016_1006</name>
</gene>
<keyword evidence="2" id="KW-1185">Reference proteome</keyword>
<proteinExistence type="predicted"/>
<dbReference type="AlphaFoldDB" id="A0A126ZYM5"/>
<dbReference type="Proteomes" id="UP000070134">
    <property type="component" value="Chromosome"/>
</dbReference>
<dbReference type="KEGG" id="satk:SA2016_1006"/>
<sequence>MTNLTLRQGRLAPWRRRRAVYRCFLAPSPTDRKTSQVATDYDALRTDVKESQDDSLEALKSASAPDPRSVVRELDVDDSGESAELPGEFVNGELEVQLIPQGADEFVCQSCFLVRHRSQKVVRGGVEYCRDCEG</sequence>
<dbReference type="EMBL" id="CP014518">
    <property type="protein sequence ID" value="AMM31691.1"/>
    <property type="molecule type" value="Genomic_DNA"/>
</dbReference>
<accession>A0A126ZYM5</accession>
<protein>
    <recommendedName>
        <fullName evidence="3">dUTPase</fullName>
    </recommendedName>
</protein>
<dbReference type="STRING" id="37927.SA2016_1006"/>
<organism evidence="1 2">
    <name type="scientific">Sinomonas atrocyanea</name>
    <dbReference type="NCBI Taxonomy" id="37927"/>
    <lineage>
        <taxon>Bacteria</taxon>
        <taxon>Bacillati</taxon>
        <taxon>Actinomycetota</taxon>
        <taxon>Actinomycetes</taxon>
        <taxon>Micrococcales</taxon>
        <taxon>Micrococcaceae</taxon>
        <taxon>Sinomonas</taxon>
    </lineage>
</organism>
<evidence type="ECO:0000313" key="1">
    <source>
        <dbReference type="EMBL" id="AMM31691.1"/>
    </source>
</evidence>